<dbReference type="EMBL" id="JACRIW010000062">
    <property type="protein sequence ID" value="MBI5169670.1"/>
    <property type="molecule type" value="Genomic_DNA"/>
</dbReference>
<feature type="transmembrane region" description="Helical" evidence="1">
    <location>
        <begin position="90"/>
        <end position="109"/>
    </location>
</feature>
<proteinExistence type="predicted"/>
<feature type="transmembrane region" description="Helical" evidence="1">
    <location>
        <begin position="168"/>
        <end position="188"/>
    </location>
</feature>
<dbReference type="InterPro" id="IPR004697">
    <property type="entry name" value="AbgT"/>
</dbReference>
<comment type="caution">
    <text evidence="2">The sequence shown here is derived from an EMBL/GenBank/DDBJ whole genome shotgun (WGS) entry which is preliminary data.</text>
</comment>
<evidence type="ECO:0000256" key="1">
    <source>
        <dbReference type="SAM" id="Phobius"/>
    </source>
</evidence>
<feature type="transmembrane region" description="Helical" evidence="1">
    <location>
        <begin position="129"/>
        <end position="156"/>
    </location>
</feature>
<evidence type="ECO:0000313" key="3">
    <source>
        <dbReference type="Proteomes" id="UP000696931"/>
    </source>
</evidence>
<reference evidence="2" key="1">
    <citation type="submission" date="2020-07" db="EMBL/GenBank/DDBJ databases">
        <title>Huge and variable diversity of episymbiotic CPR bacteria and DPANN archaea in groundwater ecosystems.</title>
        <authorList>
            <person name="He C.Y."/>
            <person name="Keren R."/>
            <person name="Whittaker M."/>
            <person name="Farag I.F."/>
            <person name="Doudna J."/>
            <person name="Cate J.H.D."/>
            <person name="Banfield J.F."/>
        </authorList>
    </citation>
    <scope>NUCLEOTIDE SEQUENCE</scope>
    <source>
        <strain evidence="2">NC_groundwater_1813_Pr3_B-0.1um_71_17</strain>
    </source>
</reference>
<feature type="transmembrane region" description="Helical" evidence="1">
    <location>
        <begin position="34"/>
        <end position="53"/>
    </location>
</feature>
<accession>A0A933SE87</accession>
<feature type="transmembrane region" description="Helical" evidence="1">
    <location>
        <begin position="268"/>
        <end position="291"/>
    </location>
</feature>
<evidence type="ECO:0000313" key="2">
    <source>
        <dbReference type="EMBL" id="MBI5169670.1"/>
    </source>
</evidence>
<dbReference type="GO" id="GO:0015558">
    <property type="term" value="F:secondary active p-aminobenzoyl-glutamate transmembrane transporter activity"/>
    <property type="evidence" value="ECO:0007669"/>
    <property type="project" value="InterPro"/>
</dbReference>
<protein>
    <submittedName>
        <fullName evidence="2">AbgT family transporter</fullName>
    </submittedName>
</protein>
<feature type="transmembrane region" description="Helical" evidence="1">
    <location>
        <begin position="439"/>
        <end position="465"/>
    </location>
</feature>
<dbReference type="Pfam" id="PF03806">
    <property type="entry name" value="ABG_transport"/>
    <property type="match status" value="1"/>
</dbReference>
<dbReference type="PANTHER" id="PTHR30282:SF0">
    <property type="entry name" value="P-AMINOBENZOYL-GLUTAMATE TRANSPORT PROTEIN"/>
    <property type="match status" value="1"/>
</dbReference>
<gene>
    <name evidence="2" type="ORF">HZA61_09295</name>
</gene>
<keyword evidence="1" id="KW-0812">Transmembrane</keyword>
<keyword evidence="1" id="KW-0472">Membrane</keyword>
<feature type="transmembrane region" description="Helical" evidence="1">
    <location>
        <begin position="311"/>
        <end position="329"/>
    </location>
</feature>
<feature type="transmembrane region" description="Helical" evidence="1">
    <location>
        <begin position="477"/>
        <end position="502"/>
    </location>
</feature>
<organism evidence="2 3">
    <name type="scientific">Eiseniibacteriota bacterium</name>
    <dbReference type="NCBI Taxonomy" id="2212470"/>
    <lineage>
        <taxon>Bacteria</taxon>
        <taxon>Candidatus Eiseniibacteriota</taxon>
    </lineage>
</organism>
<feature type="transmembrane region" description="Helical" evidence="1">
    <location>
        <begin position="218"/>
        <end position="238"/>
    </location>
</feature>
<sequence>MAKPFGAPAAPASRGALARTLDAVERVGNLLPDTLTLFAALAVLIVAASWLCAKFGVSVVHPRDGSLVTAVNLLDRAGVQRMCTEAVKNFTNFPPLGTVLVAMIGMGLAEKTGLLEVSLRALVANIPARMLTMTVVLASLLAHLGADAAIVMMPPLGAMIFAAAGRHPLAGVAAAFAGVTGGFSANVLPSTLDVLLVGISQAALDASKLSPGYTVQLLGNYFFLFAASPVLVIAGAWVTDRIVEPRLGTWHGEREPLRALTPEQKRGLWWAFTSLFVLGAVYWTLIVPSWAPLRTEGASLLLRMKPAFDSMVVLITLLFFIPGLAYGLGAGTVKSDKDVAAMTGDSMGSMGLYIVLAFVAAQFVSYFAWSNLGTIIAVSGAAYLKSVGLAGAPLLVTFVAFAATLNLLITSASAKWAILAPVFVPMFVLLGFTPEATQAVFRIGDSCTNIITPMLPYVPFILTVMRKYDPKVGTGTLITMMLPYSTVFIVLWTALLLVFYFAHWQIGPGVQILLGR</sequence>
<dbReference type="Proteomes" id="UP000696931">
    <property type="component" value="Unassembled WGS sequence"/>
</dbReference>
<dbReference type="AlphaFoldDB" id="A0A933SE87"/>
<feature type="transmembrane region" description="Helical" evidence="1">
    <location>
        <begin position="389"/>
        <end position="409"/>
    </location>
</feature>
<name>A0A933SE87_UNCEI</name>
<feature type="transmembrane region" description="Helical" evidence="1">
    <location>
        <begin position="416"/>
        <end position="433"/>
    </location>
</feature>
<feature type="transmembrane region" description="Helical" evidence="1">
    <location>
        <begin position="350"/>
        <end position="369"/>
    </location>
</feature>
<keyword evidence="1" id="KW-1133">Transmembrane helix</keyword>
<dbReference type="GO" id="GO:1902604">
    <property type="term" value="P:p-aminobenzoyl-glutamate transmembrane transport"/>
    <property type="evidence" value="ECO:0007669"/>
    <property type="project" value="InterPro"/>
</dbReference>
<dbReference type="PANTHER" id="PTHR30282">
    <property type="entry name" value="P-AMINOBENZOYL GLUTAMATE TRANSPORTER"/>
    <property type="match status" value="1"/>
</dbReference>